<keyword evidence="2" id="KW-1133">Transmembrane helix</keyword>
<sequence length="166" mass="18146">MTARAPGRPRRGPRSRPAASARSAGTCVLCTSDRNPRRRRPLRRAHPGAHASCPPTRPRPPDTGGRTPVSTTRLLMYAAVIALVLVQRLVMSNRSRWWLGAVLPAAWLVAGVVFLAAKDAMGEWQGWAAVVLGSVLLLGTWNDGHASRRKRLQREAARGEARNAHR</sequence>
<feature type="compositionally biased region" description="Low complexity" evidence="1">
    <location>
        <begin position="15"/>
        <end position="25"/>
    </location>
</feature>
<feature type="transmembrane region" description="Helical" evidence="2">
    <location>
        <begin position="124"/>
        <end position="141"/>
    </location>
</feature>
<gene>
    <name evidence="3" type="ordered locus">Krad_1962</name>
</gene>
<dbReference type="KEGG" id="kra:Krad_1962"/>
<name>A6W9F9_KINRD</name>
<feature type="transmembrane region" description="Helical" evidence="2">
    <location>
        <begin position="97"/>
        <end position="118"/>
    </location>
</feature>
<feature type="compositionally biased region" description="Basic residues" evidence="1">
    <location>
        <begin position="36"/>
        <end position="47"/>
    </location>
</feature>
<keyword evidence="4" id="KW-1185">Reference proteome</keyword>
<evidence type="ECO:0000313" key="3">
    <source>
        <dbReference type="EMBL" id="ABS03448.1"/>
    </source>
</evidence>
<keyword evidence="2" id="KW-0472">Membrane</keyword>
<evidence type="ECO:0000313" key="4">
    <source>
        <dbReference type="Proteomes" id="UP000001116"/>
    </source>
</evidence>
<dbReference type="Proteomes" id="UP000001116">
    <property type="component" value="Chromosome"/>
</dbReference>
<evidence type="ECO:0000256" key="1">
    <source>
        <dbReference type="SAM" id="MobiDB-lite"/>
    </source>
</evidence>
<dbReference type="HOGENOM" id="CLU_1600511_0_0_11"/>
<feature type="region of interest" description="Disordered" evidence="1">
    <location>
        <begin position="1"/>
        <end position="68"/>
    </location>
</feature>
<dbReference type="EMBL" id="CP000750">
    <property type="protein sequence ID" value="ABS03448.1"/>
    <property type="molecule type" value="Genomic_DNA"/>
</dbReference>
<keyword evidence="2" id="KW-0812">Transmembrane</keyword>
<evidence type="ECO:0000256" key="2">
    <source>
        <dbReference type="SAM" id="Phobius"/>
    </source>
</evidence>
<protein>
    <submittedName>
        <fullName evidence="3">Uncharacterized protein</fullName>
    </submittedName>
</protein>
<organism evidence="3 4">
    <name type="scientific">Kineococcus radiotolerans (strain ATCC BAA-149 / DSM 14245 / SRS30216)</name>
    <dbReference type="NCBI Taxonomy" id="266940"/>
    <lineage>
        <taxon>Bacteria</taxon>
        <taxon>Bacillati</taxon>
        <taxon>Actinomycetota</taxon>
        <taxon>Actinomycetes</taxon>
        <taxon>Kineosporiales</taxon>
        <taxon>Kineosporiaceae</taxon>
        <taxon>Kineococcus</taxon>
    </lineage>
</organism>
<accession>A6W9F9</accession>
<dbReference type="AlphaFoldDB" id="A6W9F9"/>
<reference evidence="4" key="1">
    <citation type="journal article" date="2008" name="PLoS ONE">
        <title>Survival in nuclear waste, extreme resistance, and potential applications gleaned from the genome sequence of Kineococcus radiotolerans SRS30216.</title>
        <authorList>
            <person name="Bagwell C.E."/>
            <person name="Bhat S."/>
            <person name="Hawkins G.M."/>
            <person name="Smith B.W."/>
            <person name="Biswas T."/>
            <person name="Hoover T.R."/>
            <person name="Saunders E."/>
            <person name="Han C.S."/>
            <person name="Tsodikov O.V."/>
            <person name="Shimkets L.J."/>
        </authorList>
    </citation>
    <scope>NUCLEOTIDE SEQUENCE [LARGE SCALE GENOMIC DNA]</scope>
    <source>
        <strain evidence="4">ATCC BAA-149 / DSM 14245 / SRS30216</strain>
    </source>
</reference>
<proteinExistence type="predicted"/>